<evidence type="ECO:0000313" key="2">
    <source>
        <dbReference type="EMBL" id="KAK8587151.1"/>
    </source>
</evidence>
<dbReference type="PANTHER" id="PTHR11614">
    <property type="entry name" value="PHOSPHOLIPASE-RELATED"/>
    <property type="match status" value="1"/>
</dbReference>
<evidence type="ECO:0000259" key="1">
    <source>
        <dbReference type="Pfam" id="PF12146"/>
    </source>
</evidence>
<dbReference type="Proteomes" id="UP001472677">
    <property type="component" value="Unassembled WGS sequence"/>
</dbReference>
<organism evidence="2 3">
    <name type="scientific">Hibiscus sabdariffa</name>
    <name type="common">roselle</name>
    <dbReference type="NCBI Taxonomy" id="183260"/>
    <lineage>
        <taxon>Eukaryota</taxon>
        <taxon>Viridiplantae</taxon>
        <taxon>Streptophyta</taxon>
        <taxon>Embryophyta</taxon>
        <taxon>Tracheophyta</taxon>
        <taxon>Spermatophyta</taxon>
        <taxon>Magnoliopsida</taxon>
        <taxon>eudicotyledons</taxon>
        <taxon>Gunneridae</taxon>
        <taxon>Pentapetalae</taxon>
        <taxon>rosids</taxon>
        <taxon>malvids</taxon>
        <taxon>Malvales</taxon>
        <taxon>Malvaceae</taxon>
        <taxon>Malvoideae</taxon>
        <taxon>Hibiscus</taxon>
    </lineage>
</organism>
<dbReference type="EMBL" id="JBBPBM010000004">
    <property type="protein sequence ID" value="KAK8587151.1"/>
    <property type="molecule type" value="Genomic_DNA"/>
</dbReference>
<protein>
    <recommendedName>
        <fullName evidence="1">Serine aminopeptidase S33 domain-containing protein</fullName>
    </recommendedName>
</protein>
<dbReference type="Gene3D" id="3.40.50.1820">
    <property type="entry name" value="alpha/beta hydrolase"/>
    <property type="match status" value="1"/>
</dbReference>
<name>A0ABR2FSB7_9ROSI</name>
<gene>
    <name evidence="2" type="ORF">V6N12_021662</name>
</gene>
<dbReference type="InterPro" id="IPR022742">
    <property type="entry name" value="Hydrolase_4"/>
</dbReference>
<sequence>MAEGKRDMRIYRWNIVALGDNTLSSLGIFASLGLNTGLLSGLNLHRSSYSLSQDTKTLLRTKRAGQFPVSRDPEVLVAKYSDPLVYTGPLPVRTGCLLLRVTSYLQQNLNRFTVPFLVLHGTGDTVTDPQASQKLY</sequence>
<evidence type="ECO:0000313" key="3">
    <source>
        <dbReference type="Proteomes" id="UP001472677"/>
    </source>
</evidence>
<feature type="domain" description="Serine aminopeptidase S33" evidence="1">
    <location>
        <begin position="67"/>
        <end position="136"/>
    </location>
</feature>
<reference evidence="2 3" key="1">
    <citation type="journal article" date="2024" name="G3 (Bethesda)">
        <title>Genome assembly of Hibiscus sabdariffa L. provides insights into metabolisms of medicinal natural products.</title>
        <authorList>
            <person name="Kim T."/>
        </authorList>
    </citation>
    <scope>NUCLEOTIDE SEQUENCE [LARGE SCALE GENOMIC DNA]</scope>
    <source>
        <strain evidence="2">TK-2024</strain>
        <tissue evidence="2">Old leaves</tissue>
    </source>
</reference>
<dbReference type="Pfam" id="PF12146">
    <property type="entry name" value="Hydrolase_4"/>
    <property type="match status" value="1"/>
</dbReference>
<dbReference type="InterPro" id="IPR051044">
    <property type="entry name" value="MAG_DAG_Lipase"/>
</dbReference>
<proteinExistence type="predicted"/>
<comment type="caution">
    <text evidence="2">The sequence shown here is derived from an EMBL/GenBank/DDBJ whole genome shotgun (WGS) entry which is preliminary data.</text>
</comment>
<keyword evidence="3" id="KW-1185">Reference proteome</keyword>
<accession>A0ABR2FSB7</accession>
<dbReference type="InterPro" id="IPR029058">
    <property type="entry name" value="AB_hydrolase_fold"/>
</dbReference>
<dbReference type="SUPFAM" id="SSF53474">
    <property type="entry name" value="alpha/beta-Hydrolases"/>
    <property type="match status" value="1"/>
</dbReference>